<dbReference type="SMART" id="SM00587">
    <property type="entry name" value="CHK"/>
    <property type="match status" value="1"/>
</dbReference>
<accession>A0A2U3P2R0</accession>
<dbReference type="EMBL" id="FUEZ01000003">
    <property type="protein sequence ID" value="SPM38052.1"/>
    <property type="molecule type" value="Genomic_DNA"/>
</dbReference>
<dbReference type="AlphaFoldDB" id="A0A2U3P2R0"/>
<feature type="domain" description="CHK kinase-like" evidence="1">
    <location>
        <begin position="118"/>
        <end position="295"/>
    </location>
</feature>
<evidence type="ECO:0000259" key="1">
    <source>
        <dbReference type="SMART" id="SM00587"/>
    </source>
</evidence>
<dbReference type="STRING" id="1841861.GCA_900157365_04429"/>
<dbReference type="InterPro" id="IPR002575">
    <property type="entry name" value="Aminoglycoside_PTrfase"/>
</dbReference>
<keyword evidence="3" id="KW-1185">Reference proteome</keyword>
<gene>
    <name evidence="2" type="ORF">MNAB215_227</name>
</gene>
<dbReference type="Pfam" id="PF01636">
    <property type="entry name" value="APH"/>
    <property type="match status" value="1"/>
</dbReference>
<dbReference type="Gene3D" id="3.90.1200.10">
    <property type="match status" value="1"/>
</dbReference>
<dbReference type="OrthoDB" id="141068at2"/>
<dbReference type="InterPro" id="IPR011009">
    <property type="entry name" value="Kinase-like_dom_sf"/>
</dbReference>
<evidence type="ECO:0000313" key="3">
    <source>
        <dbReference type="Proteomes" id="UP000240424"/>
    </source>
</evidence>
<dbReference type="InterPro" id="IPR015897">
    <property type="entry name" value="CHK_kinase-like"/>
</dbReference>
<sequence length="360" mass="39518">MTTKVSADGIAIPAEVSELTAAWFSQALDRDVSAVEVIDAHSGTTGRARVRLTSGGELPDTLFVKLQPFSEDQRKLIRQVGLGVAEARVYANVGGELPVRVPHVWYSAYEPADGAFVMVLEDLAASGCRFPATADEDILQVAHSAVEELSTLHAAYQGRKLPWLRTAEGMRAKPADPQVEARRSMFIRMALEQFGAEMPLVFTRLAEFYIAHLTDVAALFGEGERTLIHGDSHIGNLFVDGGRTGFYDWAVAGRGPGMRDFAYFMCNSIPTDVRRAHEDDLLGRYRRTFESHGHTLDEGVAREQYRLFSVYSWIAATSTAAMGSTWQPIEIARPAMIRATEAVEDLDAVGLLEARLGVRG</sequence>
<dbReference type="RefSeq" id="WP_077077085.1">
    <property type="nucleotide sequence ID" value="NZ_FUEZ01000003.1"/>
</dbReference>
<evidence type="ECO:0000313" key="2">
    <source>
        <dbReference type="EMBL" id="SPM38052.1"/>
    </source>
</evidence>
<dbReference type="PANTHER" id="PTHR11012">
    <property type="entry name" value="PROTEIN KINASE-LIKE DOMAIN-CONTAINING"/>
    <property type="match status" value="1"/>
</dbReference>
<organism evidence="2 3">
    <name type="scientific">Mycobacterium numidiamassiliense</name>
    <dbReference type="NCBI Taxonomy" id="1841861"/>
    <lineage>
        <taxon>Bacteria</taxon>
        <taxon>Bacillati</taxon>
        <taxon>Actinomycetota</taxon>
        <taxon>Actinomycetes</taxon>
        <taxon>Mycobacteriales</taxon>
        <taxon>Mycobacteriaceae</taxon>
        <taxon>Mycobacterium</taxon>
    </lineage>
</organism>
<reference evidence="2 3" key="1">
    <citation type="submission" date="2017-01" db="EMBL/GenBank/DDBJ databases">
        <authorList>
            <consortium name="Urmite Genomes"/>
        </authorList>
    </citation>
    <scope>NUCLEOTIDE SEQUENCE [LARGE SCALE GENOMIC DNA]</scope>
    <source>
        <strain evidence="2 3">AB215</strain>
    </source>
</reference>
<name>A0A2U3P2R0_9MYCO</name>
<dbReference type="SUPFAM" id="SSF56112">
    <property type="entry name" value="Protein kinase-like (PK-like)"/>
    <property type="match status" value="1"/>
</dbReference>
<protein>
    <recommendedName>
        <fullName evidence="1">CHK kinase-like domain-containing protein</fullName>
    </recommendedName>
</protein>
<dbReference type="PANTHER" id="PTHR11012:SF30">
    <property type="entry name" value="PROTEIN KINASE-LIKE DOMAIN-CONTAINING"/>
    <property type="match status" value="1"/>
</dbReference>
<dbReference type="Proteomes" id="UP000240424">
    <property type="component" value="Unassembled WGS sequence"/>
</dbReference>
<proteinExistence type="predicted"/>